<comment type="caution">
    <text evidence="2">The sequence shown here is derived from an EMBL/GenBank/DDBJ whole genome shotgun (WGS) entry which is preliminary data.</text>
</comment>
<dbReference type="EMBL" id="KZ309164">
    <property type="protein sequence ID" value="KAG8237379.1"/>
    <property type="molecule type" value="Genomic_DNA"/>
</dbReference>
<keyword evidence="3" id="KW-1185">Reference proteome</keyword>
<evidence type="ECO:0000256" key="1">
    <source>
        <dbReference type="SAM" id="MobiDB-lite"/>
    </source>
</evidence>
<reference evidence="2" key="1">
    <citation type="submission" date="2013-04" db="EMBL/GenBank/DDBJ databases">
        <authorList>
            <person name="Qu J."/>
            <person name="Murali S.C."/>
            <person name="Bandaranaike D."/>
            <person name="Bellair M."/>
            <person name="Blankenburg K."/>
            <person name="Chao H."/>
            <person name="Dinh H."/>
            <person name="Doddapaneni H."/>
            <person name="Downs B."/>
            <person name="Dugan-Rocha S."/>
            <person name="Elkadiri S."/>
            <person name="Gnanaolivu R.D."/>
            <person name="Hernandez B."/>
            <person name="Javaid M."/>
            <person name="Jayaseelan J.C."/>
            <person name="Lee S."/>
            <person name="Li M."/>
            <person name="Ming W."/>
            <person name="Munidasa M."/>
            <person name="Muniz J."/>
            <person name="Nguyen L."/>
            <person name="Ongeri F."/>
            <person name="Osuji N."/>
            <person name="Pu L.-L."/>
            <person name="Puazo M."/>
            <person name="Qu C."/>
            <person name="Quiroz J."/>
            <person name="Raj R."/>
            <person name="Weissenberger G."/>
            <person name="Xin Y."/>
            <person name="Zou X."/>
            <person name="Han Y."/>
            <person name="Richards S."/>
            <person name="Worley K."/>
            <person name="Muzny D."/>
            <person name="Gibbs R."/>
        </authorList>
    </citation>
    <scope>NUCLEOTIDE SEQUENCE</scope>
    <source>
        <strain evidence="2">Sampled in the wild</strain>
    </source>
</reference>
<sequence length="70" mass="7745">MCTTCATGREPFPVTGRSNTYSRKECTTGPTHPICLLDPVRNLASDVEANHGPSERQYGLRKTHSRVKTI</sequence>
<reference evidence="2" key="2">
    <citation type="submission" date="2017-10" db="EMBL/GenBank/DDBJ databases">
        <title>Ladona fulva Genome sequencing and assembly.</title>
        <authorList>
            <person name="Murali S."/>
            <person name="Richards S."/>
            <person name="Bandaranaike D."/>
            <person name="Bellair M."/>
            <person name="Blankenburg K."/>
            <person name="Chao H."/>
            <person name="Dinh H."/>
            <person name="Doddapaneni H."/>
            <person name="Dugan-Rocha S."/>
            <person name="Elkadiri S."/>
            <person name="Gnanaolivu R."/>
            <person name="Hernandez B."/>
            <person name="Skinner E."/>
            <person name="Javaid M."/>
            <person name="Lee S."/>
            <person name="Li M."/>
            <person name="Ming W."/>
            <person name="Munidasa M."/>
            <person name="Muniz J."/>
            <person name="Nguyen L."/>
            <person name="Hughes D."/>
            <person name="Osuji N."/>
            <person name="Pu L.-L."/>
            <person name="Puazo M."/>
            <person name="Qu C."/>
            <person name="Quiroz J."/>
            <person name="Raj R."/>
            <person name="Weissenberger G."/>
            <person name="Xin Y."/>
            <person name="Zou X."/>
            <person name="Han Y."/>
            <person name="Worley K."/>
            <person name="Muzny D."/>
            <person name="Gibbs R."/>
        </authorList>
    </citation>
    <scope>NUCLEOTIDE SEQUENCE</scope>
    <source>
        <strain evidence="2">Sampled in the wild</strain>
    </source>
</reference>
<evidence type="ECO:0000313" key="3">
    <source>
        <dbReference type="Proteomes" id="UP000792457"/>
    </source>
</evidence>
<accession>A0A8K0PBC7</accession>
<protein>
    <submittedName>
        <fullName evidence="2">Uncharacterized protein</fullName>
    </submittedName>
</protein>
<feature type="compositionally biased region" description="Basic residues" evidence="1">
    <location>
        <begin position="59"/>
        <end position="70"/>
    </location>
</feature>
<feature type="region of interest" description="Disordered" evidence="1">
    <location>
        <begin position="1"/>
        <end position="23"/>
    </location>
</feature>
<dbReference type="AlphaFoldDB" id="A0A8K0PBC7"/>
<organism evidence="2 3">
    <name type="scientific">Ladona fulva</name>
    <name type="common">Scarce chaser dragonfly</name>
    <name type="synonym">Libellula fulva</name>
    <dbReference type="NCBI Taxonomy" id="123851"/>
    <lineage>
        <taxon>Eukaryota</taxon>
        <taxon>Metazoa</taxon>
        <taxon>Ecdysozoa</taxon>
        <taxon>Arthropoda</taxon>
        <taxon>Hexapoda</taxon>
        <taxon>Insecta</taxon>
        <taxon>Pterygota</taxon>
        <taxon>Palaeoptera</taxon>
        <taxon>Odonata</taxon>
        <taxon>Epiprocta</taxon>
        <taxon>Anisoptera</taxon>
        <taxon>Libelluloidea</taxon>
        <taxon>Libellulidae</taxon>
        <taxon>Ladona</taxon>
    </lineage>
</organism>
<name>A0A8K0PBC7_LADFU</name>
<proteinExistence type="predicted"/>
<feature type="region of interest" description="Disordered" evidence="1">
    <location>
        <begin position="49"/>
        <end position="70"/>
    </location>
</feature>
<evidence type="ECO:0000313" key="2">
    <source>
        <dbReference type="EMBL" id="KAG8237379.1"/>
    </source>
</evidence>
<dbReference type="Proteomes" id="UP000792457">
    <property type="component" value="Unassembled WGS sequence"/>
</dbReference>
<gene>
    <name evidence="2" type="ORF">J437_LFUL013014</name>
</gene>